<dbReference type="InterPro" id="IPR000835">
    <property type="entry name" value="HTH_MarR-typ"/>
</dbReference>
<evidence type="ECO:0000313" key="8">
    <source>
        <dbReference type="Proteomes" id="UP001144397"/>
    </source>
</evidence>
<dbReference type="PANTHER" id="PTHR33164:SF95">
    <property type="entry name" value="TRANSCRIPTIONAL REGULATOR"/>
    <property type="match status" value="1"/>
</dbReference>
<keyword evidence="3" id="KW-0804">Transcription</keyword>
<evidence type="ECO:0000313" key="9">
    <source>
        <dbReference type="Proteomes" id="UP001245370"/>
    </source>
</evidence>
<name>A0A9W6CJT9_XANFL</name>
<dbReference type="PROSITE" id="PS01117">
    <property type="entry name" value="HTH_MARR_1"/>
    <property type="match status" value="1"/>
</dbReference>
<dbReference type="SMART" id="SM00347">
    <property type="entry name" value="HTH_MARR"/>
    <property type="match status" value="1"/>
</dbReference>
<reference evidence="7 9" key="2">
    <citation type="submission" date="2023-07" db="EMBL/GenBank/DDBJ databases">
        <title>Genomic Encyclopedia of Type Strains, Phase IV (KMG-IV): sequencing the most valuable type-strain genomes for metagenomic binning, comparative biology and taxonomic classification.</title>
        <authorList>
            <person name="Goeker M."/>
        </authorList>
    </citation>
    <scope>NUCLEOTIDE SEQUENCE [LARGE SCALE GENOMIC DNA]</scope>
    <source>
        <strain evidence="7 9">DSM 338</strain>
    </source>
</reference>
<protein>
    <submittedName>
        <fullName evidence="6 7">Transcriptional regulator</fullName>
    </submittedName>
</protein>
<evidence type="ECO:0000259" key="5">
    <source>
        <dbReference type="PROSITE" id="PS50995"/>
    </source>
</evidence>
<dbReference type="PANTHER" id="PTHR33164">
    <property type="entry name" value="TRANSCRIPTIONAL REGULATOR, MARR FAMILY"/>
    <property type="match status" value="1"/>
</dbReference>
<dbReference type="AlphaFoldDB" id="A0A9W6CJT9"/>
<sequence length="179" mass="19501">MASEVKPVRTPRARKALPAPVNSPAHDAAPLQVRRPVRRTRTNAPYVLDEQVGFMLRQVGQRHAAIFAARIGDDLTMTQWAALSKLAETGPCSQNLLGRLTAMDAATIKGVVDRLVRRGFVETRPDTEDGRLLVVVLTSAGEEAVARASVNAFAITEETLAPLDAAERAMLLKLLDRLR</sequence>
<evidence type="ECO:0000313" key="7">
    <source>
        <dbReference type="EMBL" id="MDR6332212.1"/>
    </source>
</evidence>
<dbReference type="GO" id="GO:0006950">
    <property type="term" value="P:response to stress"/>
    <property type="evidence" value="ECO:0007669"/>
    <property type="project" value="TreeGrafter"/>
</dbReference>
<dbReference type="GO" id="GO:0003677">
    <property type="term" value="F:DNA binding"/>
    <property type="evidence" value="ECO:0007669"/>
    <property type="project" value="UniProtKB-KW"/>
</dbReference>
<evidence type="ECO:0000256" key="4">
    <source>
        <dbReference type="SAM" id="MobiDB-lite"/>
    </source>
</evidence>
<evidence type="ECO:0000313" key="6">
    <source>
        <dbReference type="EMBL" id="GLI22039.1"/>
    </source>
</evidence>
<dbReference type="InterPro" id="IPR023187">
    <property type="entry name" value="Tscrpt_reg_MarR-type_CS"/>
</dbReference>
<dbReference type="Pfam" id="PF01047">
    <property type="entry name" value="MarR"/>
    <property type="match status" value="1"/>
</dbReference>
<dbReference type="InterPro" id="IPR036388">
    <property type="entry name" value="WH-like_DNA-bd_sf"/>
</dbReference>
<evidence type="ECO:0000256" key="2">
    <source>
        <dbReference type="ARBA" id="ARBA00023125"/>
    </source>
</evidence>
<dbReference type="GO" id="GO:0003700">
    <property type="term" value="F:DNA-binding transcription factor activity"/>
    <property type="evidence" value="ECO:0007669"/>
    <property type="project" value="InterPro"/>
</dbReference>
<keyword evidence="2 7" id="KW-0238">DNA-binding</keyword>
<dbReference type="InterPro" id="IPR036390">
    <property type="entry name" value="WH_DNA-bd_sf"/>
</dbReference>
<dbReference type="EMBL" id="BSDO01000002">
    <property type="protein sequence ID" value="GLI22039.1"/>
    <property type="molecule type" value="Genomic_DNA"/>
</dbReference>
<gene>
    <name evidence="7" type="ORF">GGQ86_000659</name>
    <name evidence="6" type="ORF">XFLAVUS301_17130</name>
</gene>
<dbReference type="Proteomes" id="UP001144397">
    <property type="component" value="Unassembled WGS sequence"/>
</dbReference>
<evidence type="ECO:0000256" key="1">
    <source>
        <dbReference type="ARBA" id="ARBA00023015"/>
    </source>
</evidence>
<comment type="caution">
    <text evidence="6">The sequence shown here is derived from an EMBL/GenBank/DDBJ whole genome shotgun (WGS) entry which is preliminary data.</text>
</comment>
<dbReference type="InterPro" id="IPR039422">
    <property type="entry name" value="MarR/SlyA-like"/>
</dbReference>
<feature type="domain" description="HTH marR-type" evidence="5">
    <location>
        <begin position="49"/>
        <end position="179"/>
    </location>
</feature>
<feature type="region of interest" description="Disordered" evidence="4">
    <location>
        <begin position="1"/>
        <end position="32"/>
    </location>
</feature>
<keyword evidence="9" id="KW-1185">Reference proteome</keyword>
<dbReference type="Gene3D" id="1.10.10.10">
    <property type="entry name" value="Winged helix-like DNA-binding domain superfamily/Winged helix DNA-binding domain"/>
    <property type="match status" value="1"/>
</dbReference>
<dbReference type="Proteomes" id="UP001245370">
    <property type="component" value="Unassembled WGS sequence"/>
</dbReference>
<proteinExistence type="predicted"/>
<evidence type="ECO:0000256" key="3">
    <source>
        <dbReference type="ARBA" id="ARBA00023163"/>
    </source>
</evidence>
<reference evidence="6" key="1">
    <citation type="submission" date="2022-12" db="EMBL/GenBank/DDBJ databases">
        <title>Reference genome sequencing for broad-spectrum identification of bacterial and archaeal isolates by mass spectrometry.</title>
        <authorList>
            <person name="Sekiguchi Y."/>
            <person name="Tourlousse D.M."/>
        </authorList>
    </citation>
    <scope>NUCLEOTIDE SEQUENCE</scope>
    <source>
        <strain evidence="6">301</strain>
    </source>
</reference>
<dbReference type="SUPFAM" id="SSF46785">
    <property type="entry name" value="Winged helix' DNA-binding domain"/>
    <property type="match status" value="1"/>
</dbReference>
<dbReference type="PROSITE" id="PS50995">
    <property type="entry name" value="HTH_MARR_2"/>
    <property type="match status" value="1"/>
</dbReference>
<dbReference type="EMBL" id="JAVDPY010000001">
    <property type="protein sequence ID" value="MDR6332212.1"/>
    <property type="molecule type" value="Genomic_DNA"/>
</dbReference>
<keyword evidence="1" id="KW-0805">Transcription regulation</keyword>
<dbReference type="GeneID" id="95762501"/>
<dbReference type="RefSeq" id="WP_169120641.1">
    <property type="nucleotide sequence ID" value="NZ_BSDO01000002.1"/>
</dbReference>
<organism evidence="6 8">
    <name type="scientific">Xanthobacter flavus</name>
    <dbReference type="NCBI Taxonomy" id="281"/>
    <lineage>
        <taxon>Bacteria</taxon>
        <taxon>Pseudomonadati</taxon>
        <taxon>Pseudomonadota</taxon>
        <taxon>Alphaproteobacteria</taxon>
        <taxon>Hyphomicrobiales</taxon>
        <taxon>Xanthobacteraceae</taxon>
        <taxon>Xanthobacter</taxon>
    </lineage>
</organism>
<accession>A0A9W6CJT9</accession>